<dbReference type="AlphaFoldDB" id="A0A8S3Z6Q3"/>
<dbReference type="GO" id="GO:0005886">
    <property type="term" value="C:plasma membrane"/>
    <property type="evidence" value="ECO:0007669"/>
    <property type="project" value="UniProtKB-ARBA"/>
</dbReference>
<dbReference type="SMART" id="SM00181">
    <property type="entry name" value="EGF"/>
    <property type="match status" value="2"/>
</dbReference>
<dbReference type="PROSITE" id="PS50026">
    <property type="entry name" value="EGF_3"/>
    <property type="match status" value="2"/>
</dbReference>
<evidence type="ECO:0000259" key="7">
    <source>
        <dbReference type="PROSITE" id="PS50026"/>
    </source>
</evidence>
<dbReference type="PANTHER" id="PTHR24049">
    <property type="entry name" value="CRUMBS FAMILY MEMBER"/>
    <property type="match status" value="1"/>
</dbReference>
<dbReference type="Proteomes" id="UP000678393">
    <property type="component" value="Unassembled WGS sequence"/>
</dbReference>
<dbReference type="FunFam" id="2.10.25.10:FF:000061">
    <property type="entry name" value="Delta-like protein"/>
    <property type="match status" value="1"/>
</dbReference>
<evidence type="ECO:0000256" key="1">
    <source>
        <dbReference type="ARBA" id="ARBA00022536"/>
    </source>
</evidence>
<proteinExistence type="predicted"/>
<evidence type="ECO:0000256" key="2">
    <source>
        <dbReference type="ARBA" id="ARBA00022729"/>
    </source>
</evidence>
<evidence type="ECO:0000313" key="8">
    <source>
        <dbReference type="EMBL" id="CAG5124869.1"/>
    </source>
</evidence>
<dbReference type="Gene3D" id="2.10.25.10">
    <property type="entry name" value="Laminin"/>
    <property type="match status" value="2"/>
</dbReference>
<sequence length="73" mass="7626">SNHCTVNPCQNGGQCVNVQRGFACVCAEGYSGDTCERAQCTSNPCQNGGTCENGGRNFVCRCPPGFAGKDCSR</sequence>
<organism evidence="8 9">
    <name type="scientific">Candidula unifasciata</name>
    <dbReference type="NCBI Taxonomy" id="100452"/>
    <lineage>
        <taxon>Eukaryota</taxon>
        <taxon>Metazoa</taxon>
        <taxon>Spiralia</taxon>
        <taxon>Lophotrochozoa</taxon>
        <taxon>Mollusca</taxon>
        <taxon>Gastropoda</taxon>
        <taxon>Heterobranchia</taxon>
        <taxon>Euthyneura</taxon>
        <taxon>Panpulmonata</taxon>
        <taxon>Eupulmonata</taxon>
        <taxon>Stylommatophora</taxon>
        <taxon>Helicina</taxon>
        <taxon>Helicoidea</taxon>
        <taxon>Geomitridae</taxon>
        <taxon>Candidula</taxon>
    </lineage>
</organism>
<dbReference type="SUPFAM" id="SSF57196">
    <property type="entry name" value="EGF/Laminin"/>
    <property type="match status" value="2"/>
</dbReference>
<dbReference type="SMART" id="SM00179">
    <property type="entry name" value="EGF_CA"/>
    <property type="match status" value="2"/>
</dbReference>
<keyword evidence="2" id="KW-0732">Signal</keyword>
<dbReference type="GO" id="GO:0000902">
    <property type="term" value="P:cell morphogenesis"/>
    <property type="evidence" value="ECO:0007669"/>
    <property type="project" value="UniProtKB-ARBA"/>
</dbReference>
<dbReference type="GO" id="GO:0005509">
    <property type="term" value="F:calcium ion binding"/>
    <property type="evidence" value="ECO:0007669"/>
    <property type="project" value="InterPro"/>
</dbReference>
<evidence type="ECO:0000256" key="3">
    <source>
        <dbReference type="ARBA" id="ARBA00022737"/>
    </source>
</evidence>
<feature type="domain" description="EGF-like" evidence="7">
    <location>
        <begin position="1"/>
        <end position="33"/>
    </location>
</feature>
<dbReference type="FunFam" id="2.10.25.10:FF:000230">
    <property type="entry name" value="Delta-like protein"/>
    <property type="match status" value="1"/>
</dbReference>
<evidence type="ECO:0000313" key="9">
    <source>
        <dbReference type="Proteomes" id="UP000678393"/>
    </source>
</evidence>
<comment type="caution">
    <text evidence="6">Lacks conserved residue(s) required for the propagation of feature annotation.</text>
</comment>
<feature type="domain" description="EGF-like" evidence="7">
    <location>
        <begin position="36"/>
        <end position="72"/>
    </location>
</feature>
<dbReference type="InterPro" id="IPR000152">
    <property type="entry name" value="EGF-type_Asp/Asn_hydroxyl_site"/>
</dbReference>
<protein>
    <recommendedName>
        <fullName evidence="7">EGF-like domain-containing protein</fullName>
    </recommendedName>
</protein>
<dbReference type="EMBL" id="CAJHNH020001894">
    <property type="protein sequence ID" value="CAG5124869.1"/>
    <property type="molecule type" value="Genomic_DNA"/>
</dbReference>
<keyword evidence="5" id="KW-0325">Glycoprotein</keyword>
<gene>
    <name evidence="8" type="ORF">CUNI_LOCUS10427</name>
</gene>
<dbReference type="InterPro" id="IPR051022">
    <property type="entry name" value="Notch_Cell-Fate_Det"/>
</dbReference>
<feature type="disulfide bond" evidence="6">
    <location>
        <begin position="62"/>
        <end position="71"/>
    </location>
</feature>
<dbReference type="PROSITE" id="PS01186">
    <property type="entry name" value="EGF_2"/>
    <property type="match status" value="1"/>
</dbReference>
<evidence type="ECO:0000256" key="6">
    <source>
        <dbReference type="PROSITE-ProRule" id="PRU00076"/>
    </source>
</evidence>
<feature type="non-terminal residue" evidence="8">
    <location>
        <position position="1"/>
    </location>
</feature>
<dbReference type="InterPro" id="IPR000742">
    <property type="entry name" value="EGF"/>
</dbReference>
<feature type="non-terminal residue" evidence="8">
    <location>
        <position position="73"/>
    </location>
</feature>
<name>A0A8S3Z6Q3_9EUPU</name>
<dbReference type="CDD" id="cd00054">
    <property type="entry name" value="EGF_CA"/>
    <property type="match status" value="2"/>
</dbReference>
<dbReference type="PROSITE" id="PS00010">
    <property type="entry name" value="ASX_HYDROXYL"/>
    <property type="match status" value="1"/>
</dbReference>
<dbReference type="OrthoDB" id="6075458at2759"/>
<dbReference type="Pfam" id="PF00008">
    <property type="entry name" value="EGF"/>
    <property type="match status" value="2"/>
</dbReference>
<evidence type="ECO:0000256" key="4">
    <source>
        <dbReference type="ARBA" id="ARBA00023157"/>
    </source>
</evidence>
<accession>A0A8S3Z6Q3</accession>
<keyword evidence="4 6" id="KW-1015">Disulfide bond</keyword>
<dbReference type="PRINTS" id="PR00010">
    <property type="entry name" value="EGFBLOOD"/>
</dbReference>
<evidence type="ECO:0000256" key="5">
    <source>
        <dbReference type="ARBA" id="ARBA00023180"/>
    </source>
</evidence>
<reference evidence="8" key="1">
    <citation type="submission" date="2021-04" db="EMBL/GenBank/DDBJ databases">
        <authorList>
            <consortium name="Molecular Ecology Group"/>
        </authorList>
    </citation>
    <scope>NUCLEOTIDE SEQUENCE</scope>
</reference>
<keyword evidence="1 6" id="KW-0245">EGF-like domain</keyword>
<dbReference type="PROSITE" id="PS00022">
    <property type="entry name" value="EGF_1"/>
    <property type="match status" value="1"/>
</dbReference>
<comment type="caution">
    <text evidence="8">The sequence shown here is derived from an EMBL/GenBank/DDBJ whole genome shotgun (WGS) entry which is preliminary data.</text>
</comment>
<dbReference type="GO" id="GO:0042063">
    <property type="term" value="P:gliogenesis"/>
    <property type="evidence" value="ECO:0007669"/>
    <property type="project" value="UniProtKB-ARBA"/>
</dbReference>
<dbReference type="GO" id="GO:0048666">
    <property type="term" value="P:neuron development"/>
    <property type="evidence" value="ECO:0007669"/>
    <property type="project" value="UniProtKB-ARBA"/>
</dbReference>
<keyword evidence="9" id="KW-1185">Reference proteome</keyword>
<dbReference type="InterPro" id="IPR001881">
    <property type="entry name" value="EGF-like_Ca-bd_dom"/>
</dbReference>
<keyword evidence="3" id="KW-0677">Repeat</keyword>